<dbReference type="GO" id="GO:0005737">
    <property type="term" value="C:cytoplasm"/>
    <property type="evidence" value="ECO:0007669"/>
    <property type="project" value="TreeGrafter"/>
</dbReference>
<organism evidence="4">
    <name type="scientific">viral metagenome</name>
    <dbReference type="NCBI Taxonomy" id="1070528"/>
    <lineage>
        <taxon>unclassified sequences</taxon>
        <taxon>metagenomes</taxon>
        <taxon>organismal metagenomes</taxon>
    </lineage>
</organism>
<feature type="domain" description="Phospholipase/carboxylesterase/thioesterase" evidence="3">
    <location>
        <begin position="6"/>
        <end position="206"/>
    </location>
</feature>
<dbReference type="InterPro" id="IPR050565">
    <property type="entry name" value="LYPA1-2/EST-like"/>
</dbReference>
<dbReference type="InterPro" id="IPR003140">
    <property type="entry name" value="PLipase/COase/thioEstase"/>
</dbReference>
<dbReference type="PANTHER" id="PTHR10655">
    <property type="entry name" value="LYSOPHOSPHOLIPASE-RELATED"/>
    <property type="match status" value="1"/>
</dbReference>
<evidence type="ECO:0000259" key="3">
    <source>
        <dbReference type="Pfam" id="PF02230"/>
    </source>
</evidence>
<dbReference type="InterPro" id="IPR029058">
    <property type="entry name" value="AB_hydrolase_fold"/>
</dbReference>
<accession>A0A6C0D4L4</accession>
<dbReference type="AlphaFoldDB" id="A0A6C0D4L4"/>
<comment type="similarity">
    <text evidence="1">Belongs to the AB hydrolase superfamily. AB hydrolase 2 family.</text>
</comment>
<proteinExistence type="inferred from homology"/>
<dbReference type="GO" id="GO:0052689">
    <property type="term" value="F:carboxylic ester hydrolase activity"/>
    <property type="evidence" value="ECO:0007669"/>
    <property type="project" value="TreeGrafter"/>
</dbReference>
<dbReference type="PANTHER" id="PTHR10655:SF17">
    <property type="entry name" value="LYSOPHOSPHOLIPASE-LIKE PROTEIN 1"/>
    <property type="match status" value="1"/>
</dbReference>
<protein>
    <recommendedName>
        <fullName evidence="3">Phospholipase/carboxylesterase/thioesterase domain-containing protein</fullName>
    </recommendedName>
</protein>
<dbReference type="Pfam" id="PF02230">
    <property type="entry name" value="Abhydrolase_2"/>
    <property type="match status" value="1"/>
</dbReference>
<reference evidence="4" key="1">
    <citation type="journal article" date="2020" name="Nature">
        <title>Giant virus diversity and host interactions through global metagenomics.</title>
        <authorList>
            <person name="Schulz F."/>
            <person name="Roux S."/>
            <person name="Paez-Espino D."/>
            <person name="Jungbluth S."/>
            <person name="Walsh D.A."/>
            <person name="Denef V.J."/>
            <person name="McMahon K.D."/>
            <person name="Konstantinidis K.T."/>
            <person name="Eloe-Fadrosh E.A."/>
            <person name="Kyrpides N.C."/>
            <person name="Woyke T."/>
        </authorList>
    </citation>
    <scope>NUCLEOTIDE SEQUENCE</scope>
    <source>
        <strain evidence="4">GVMAG-M-3300023174-116</strain>
    </source>
</reference>
<evidence type="ECO:0000256" key="2">
    <source>
        <dbReference type="ARBA" id="ARBA00022801"/>
    </source>
</evidence>
<dbReference type="SUPFAM" id="SSF53474">
    <property type="entry name" value="alpha/beta-Hydrolases"/>
    <property type="match status" value="1"/>
</dbReference>
<dbReference type="GO" id="GO:0008474">
    <property type="term" value="F:palmitoyl-(protein) hydrolase activity"/>
    <property type="evidence" value="ECO:0007669"/>
    <property type="project" value="TreeGrafter"/>
</dbReference>
<sequence>MYDNCKIISHKGTHKYSLLMLHPMYSDASYFNDYIDYCSVNYNNIIKHCKFILPQSPLMTIDYPHNKQYNIASWYNYYTCYNNLNKVDKISRHDFNEQTRRLVAIINNEAAILKTYKNIFIIGVSQGGTLLFNILNKLPSPLGGLFCIKSLYMYKYIKLRKNRATPLFFYSGTKDEIYNLEYQKKCAQLLQHKYKQVWHIITNLDHYAKIEEEYKFVFDAIAQLI</sequence>
<keyword evidence="2" id="KW-0378">Hydrolase</keyword>
<dbReference type="EMBL" id="MN739534">
    <property type="protein sequence ID" value="QHT11491.1"/>
    <property type="molecule type" value="Genomic_DNA"/>
</dbReference>
<name>A0A6C0D4L4_9ZZZZ</name>
<evidence type="ECO:0000256" key="1">
    <source>
        <dbReference type="ARBA" id="ARBA00006499"/>
    </source>
</evidence>
<dbReference type="Gene3D" id="3.40.50.1820">
    <property type="entry name" value="alpha/beta hydrolase"/>
    <property type="match status" value="1"/>
</dbReference>
<evidence type="ECO:0000313" key="4">
    <source>
        <dbReference type="EMBL" id="QHT11491.1"/>
    </source>
</evidence>